<dbReference type="Proteomes" id="UP001642464">
    <property type="component" value="Unassembled WGS sequence"/>
</dbReference>
<evidence type="ECO:0000313" key="2">
    <source>
        <dbReference type="Proteomes" id="UP001642464"/>
    </source>
</evidence>
<organism evidence="1 2">
    <name type="scientific">Durusdinium trenchii</name>
    <dbReference type="NCBI Taxonomy" id="1381693"/>
    <lineage>
        <taxon>Eukaryota</taxon>
        <taxon>Sar</taxon>
        <taxon>Alveolata</taxon>
        <taxon>Dinophyceae</taxon>
        <taxon>Suessiales</taxon>
        <taxon>Symbiodiniaceae</taxon>
        <taxon>Durusdinium</taxon>
    </lineage>
</organism>
<evidence type="ECO:0000313" key="1">
    <source>
        <dbReference type="EMBL" id="CAK9008327.1"/>
    </source>
</evidence>
<proteinExistence type="predicted"/>
<comment type="caution">
    <text evidence="1">The sequence shown here is derived from an EMBL/GenBank/DDBJ whole genome shotgun (WGS) entry which is preliminary data.</text>
</comment>
<gene>
    <name evidence="1" type="ORF">SCF082_LOCUS9813</name>
</gene>
<dbReference type="EMBL" id="CAXAMM010005725">
    <property type="protein sequence ID" value="CAK9008327.1"/>
    <property type="molecule type" value="Genomic_DNA"/>
</dbReference>
<protein>
    <submittedName>
        <fullName evidence="1">Chloroplastic</fullName>
    </submittedName>
</protein>
<keyword evidence="2" id="KW-1185">Reference proteome</keyword>
<reference evidence="1 2" key="1">
    <citation type="submission" date="2024-02" db="EMBL/GenBank/DDBJ databases">
        <authorList>
            <person name="Chen Y."/>
            <person name="Shah S."/>
            <person name="Dougan E. K."/>
            <person name="Thang M."/>
            <person name="Chan C."/>
        </authorList>
    </citation>
    <scope>NUCLEOTIDE SEQUENCE [LARGE SCALE GENOMIC DNA]</scope>
</reference>
<accession>A0ABP0J1W1</accession>
<name>A0ABP0J1W1_9DINO</name>
<sequence>MGLQSSRPSQEPKIVAQSVAEDATTKKFEGHACWLLRKADLPQMVSEWALASPTHCYDAFHSLAATDLTNLTIWGLTEASLAGGRGAYMKPAAASQLIVILLPGEVNTIQRVARSPQADPSMATDVLCDWIVSMIPKRCKFLAADDVVVFGLDMARVNRVVLT</sequence>